<proteinExistence type="predicted"/>
<organism evidence="1 2">
    <name type="scientific">Flavobacterium collinsii</name>
    <dbReference type="NCBI Taxonomy" id="1114861"/>
    <lineage>
        <taxon>Bacteria</taxon>
        <taxon>Pseudomonadati</taxon>
        <taxon>Bacteroidota</taxon>
        <taxon>Flavobacteriia</taxon>
        <taxon>Flavobacteriales</taxon>
        <taxon>Flavobacteriaceae</taxon>
        <taxon>Flavobacterium</taxon>
    </lineage>
</organism>
<reference evidence="1 2" key="1">
    <citation type="submission" date="2020-02" db="EMBL/GenBank/DDBJ databases">
        <authorList>
            <person name="Criscuolo A."/>
        </authorList>
    </citation>
    <scope>NUCLEOTIDE SEQUENCE [LARGE SCALE GENOMIC DNA]</scope>
    <source>
        <strain evidence="1">CECT7796</strain>
    </source>
</reference>
<evidence type="ECO:0000313" key="1">
    <source>
        <dbReference type="EMBL" id="CAA9203243.1"/>
    </source>
</evidence>
<dbReference type="EMBL" id="CADCST010000174">
    <property type="protein sequence ID" value="CAA9203243.1"/>
    <property type="molecule type" value="Genomic_DNA"/>
</dbReference>
<evidence type="ECO:0000313" key="2">
    <source>
        <dbReference type="Proteomes" id="UP000474567"/>
    </source>
</evidence>
<keyword evidence="2" id="KW-1185">Reference proteome</keyword>
<accession>A0ABN7ER53</accession>
<dbReference type="Proteomes" id="UP000474567">
    <property type="component" value="Unassembled WGS sequence"/>
</dbReference>
<name>A0ABN7ER53_9FLAO</name>
<protein>
    <submittedName>
        <fullName evidence="1">Uncharacterized protein</fullName>
    </submittedName>
</protein>
<comment type="caution">
    <text evidence="1">The sequence shown here is derived from an EMBL/GenBank/DDBJ whole genome shotgun (WGS) entry which is preliminary data.</text>
</comment>
<sequence length="56" mass="6658">MKSNIKKNEPLTSVYRIYKNNSNILFLLHTIDPEHYTLERLNTYTKVSEYLINGIL</sequence>
<gene>
    <name evidence="1" type="ORF">FLACOL7796_04655</name>
</gene>